<evidence type="ECO:0008006" key="3">
    <source>
        <dbReference type="Google" id="ProtNLM"/>
    </source>
</evidence>
<dbReference type="AlphaFoldDB" id="Q1IKM0"/>
<dbReference type="EnsemblBacteria" id="ABF42580">
    <property type="protein sequence ID" value="ABF42580"/>
    <property type="gene ID" value="Acid345_3579"/>
</dbReference>
<organism evidence="1 2">
    <name type="scientific">Koribacter versatilis (strain Ellin345)</name>
    <dbReference type="NCBI Taxonomy" id="204669"/>
    <lineage>
        <taxon>Bacteria</taxon>
        <taxon>Pseudomonadati</taxon>
        <taxon>Acidobacteriota</taxon>
        <taxon>Terriglobia</taxon>
        <taxon>Terriglobales</taxon>
        <taxon>Candidatus Korobacteraceae</taxon>
        <taxon>Candidatus Korobacter</taxon>
    </lineage>
</organism>
<reference evidence="1 2" key="1">
    <citation type="journal article" date="2009" name="Appl. Environ. Microbiol.">
        <title>Three genomes from the phylum Acidobacteria provide insight into the lifestyles of these microorganisms in soils.</title>
        <authorList>
            <person name="Ward N.L."/>
            <person name="Challacombe J.F."/>
            <person name="Janssen P.H."/>
            <person name="Henrissat B."/>
            <person name="Coutinho P.M."/>
            <person name="Wu M."/>
            <person name="Xie G."/>
            <person name="Haft D.H."/>
            <person name="Sait M."/>
            <person name="Badger J."/>
            <person name="Barabote R.D."/>
            <person name="Bradley B."/>
            <person name="Brettin T.S."/>
            <person name="Brinkac L.M."/>
            <person name="Bruce D."/>
            <person name="Creasy T."/>
            <person name="Daugherty S.C."/>
            <person name="Davidsen T.M."/>
            <person name="DeBoy R.T."/>
            <person name="Detter J.C."/>
            <person name="Dodson R.J."/>
            <person name="Durkin A.S."/>
            <person name="Ganapathy A."/>
            <person name="Gwinn-Giglio M."/>
            <person name="Han C.S."/>
            <person name="Khouri H."/>
            <person name="Kiss H."/>
            <person name="Kothari S.P."/>
            <person name="Madupu R."/>
            <person name="Nelson K.E."/>
            <person name="Nelson W.C."/>
            <person name="Paulsen I."/>
            <person name="Penn K."/>
            <person name="Ren Q."/>
            <person name="Rosovitz M.J."/>
            <person name="Selengut J.D."/>
            <person name="Shrivastava S."/>
            <person name="Sullivan S.A."/>
            <person name="Tapia R."/>
            <person name="Thompson L.S."/>
            <person name="Watkins K.L."/>
            <person name="Yang Q."/>
            <person name="Yu C."/>
            <person name="Zafar N."/>
            <person name="Zhou L."/>
            <person name="Kuske C.R."/>
        </authorList>
    </citation>
    <scope>NUCLEOTIDE SEQUENCE [LARGE SCALE GENOMIC DNA]</scope>
    <source>
        <strain evidence="1 2">Ellin345</strain>
    </source>
</reference>
<proteinExistence type="predicted"/>
<evidence type="ECO:0000313" key="2">
    <source>
        <dbReference type="Proteomes" id="UP000002432"/>
    </source>
</evidence>
<gene>
    <name evidence="1" type="ordered locus">Acid345_3579</name>
</gene>
<keyword evidence="2" id="KW-1185">Reference proteome</keyword>
<dbReference type="KEGG" id="aba:Acid345_3579"/>
<dbReference type="EMBL" id="CP000360">
    <property type="protein sequence ID" value="ABF42580.1"/>
    <property type="molecule type" value="Genomic_DNA"/>
</dbReference>
<evidence type="ECO:0000313" key="1">
    <source>
        <dbReference type="EMBL" id="ABF42580.1"/>
    </source>
</evidence>
<accession>Q1IKM0</accession>
<dbReference type="Proteomes" id="UP000002432">
    <property type="component" value="Chromosome"/>
</dbReference>
<protein>
    <recommendedName>
        <fullName evidence="3">PilZ domain-containing protein</fullName>
    </recommendedName>
</protein>
<sequence length="122" mass="13110">MSSSRKENRITAVLPVRVSTVNQKGVLAECVAYTLSLSLHGAQLAGVTVPVKVGNVVRLQRGRATANFRVVWIGSEADDRPGQIGVASTLSVSNFWGLEESKPLPDIDLRAMSRRRDSAPPA</sequence>
<dbReference type="HOGENOM" id="CLU_2046561_0_0_0"/>
<dbReference type="RefSeq" id="WP_011524379.1">
    <property type="nucleotide sequence ID" value="NC_008009.1"/>
</dbReference>
<name>Q1IKM0_KORVE</name>